<dbReference type="InterPro" id="IPR001387">
    <property type="entry name" value="Cro/C1-type_HTH"/>
</dbReference>
<dbReference type="RefSeq" id="WP_146310701.1">
    <property type="nucleotide sequence ID" value="NZ_VOHE01000001.1"/>
</dbReference>
<feature type="compositionally biased region" description="Low complexity" evidence="2">
    <location>
        <begin position="1"/>
        <end position="13"/>
    </location>
</feature>
<accession>A0A5C5U9D1</accession>
<evidence type="ECO:0000313" key="5">
    <source>
        <dbReference type="Proteomes" id="UP000315949"/>
    </source>
</evidence>
<name>A0A5C5U9D1_9GAMM</name>
<organism evidence="4 5">
    <name type="scientific">Luteimonas wenzhouensis</name>
    <dbReference type="NCBI Taxonomy" id="2599615"/>
    <lineage>
        <taxon>Bacteria</taxon>
        <taxon>Pseudomonadati</taxon>
        <taxon>Pseudomonadota</taxon>
        <taxon>Gammaproteobacteria</taxon>
        <taxon>Lysobacterales</taxon>
        <taxon>Lysobacteraceae</taxon>
        <taxon>Luteimonas</taxon>
    </lineage>
</organism>
<dbReference type="SMART" id="SM00530">
    <property type="entry name" value="HTH_XRE"/>
    <property type="match status" value="1"/>
</dbReference>
<dbReference type="EMBL" id="VOHE01000001">
    <property type="protein sequence ID" value="TWT22152.1"/>
    <property type="molecule type" value="Genomic_DNA"/>
</dbReference>
<dbReference type="InterPro" id="IPR010982">
    <property type="entry name" value="Lambda_DNA-bd_dom_sf"/>
</dbReference>
<dbReference type="SUPFAM" id="SSF47413">
    <property type="entry name" value="lambda repressor-like DNA-binding domains"/>
    <property type="match status" value="1"/>
</dbReference>
<proteinExistence type="predicted"/>
<dbReference type="OrthoDB" id="3034420at2"/>
<keyword evidence="5" id="KW-1185">Reference proteome</keyword>
<evidence type="ECO:0000256" key="2">
    <source>
        <dbReference type="SAM" id="MobiDB-lite"/>
    </source>
</evidence>
<dbReference type="Proteomes" id="UP000315949">
    <property type="component" value="Unassembled WGS sequence"/>
</dbReference>
<protein>
    <submittedName>
        <fullName evidence="4">Helix-turn-helix transcriptional regulator</fullName>
    </submittedName>
</protein>
<dbReference type="GO" id="GO:0003677">
    <property type="term" value="F:DNA binding"/>
    <property type="evidence" value="ECO:0007669"/>
    <property type="project" value="UniProtKB-KW"/>
</dbReference>
<keyword evidence="1" id="KW-0238">DNA-binding</keyword>
<dbReference type="CDD" id="cd00093">
    <property type="entry name" value="HTH_XRE"/>
    <property type="match status" value="1"/>
</dbReference>
<dbReference type="PROSITE" id="PS50943">
    <property type="entry name" value="HTH_CROC1"/>
    <property type="match status" value="1"/>
</dbReference>
<feature type="domain" description="HTH cro/C1-type" evidence="3">
    <location>
        <begin position="24"/>
        <end position="79"/>
    </location>
</feature>
<dbReference type="AlphaFoldDB" id="A0A5C5U9D1"/>
<sequence length="85" mass="9151">MKSSGTGTARAPATPRPTPIGNRLRRLRSEHGAMTQQALAEACGVARQTIIALEAGRYAPSLELAFRIARAFGVGVEDVFRWQGK</sequence>
<evidence type="ECO:0000313" key="4">
    <source>
        <dbReference type="EMBL" id="TWT22152.1"/>
    </source>
</evidence>
<evidence type="ECO:0000259" key="3">
    <source>
        <dbReference type="PROSITE" id="PS50943"/>
    </source>
</evidence>
<dbReference type="Gene3D" id="1.10.260.40">
    <property type="entry name" value="lambda repressor-like DNA-binding domains"/>
    <property type="match status" value="1"/>
</dbReference>
<reference evidence="4 5" key="1">
    <citation type="submission" date="2019-07" db="EMBL/GenBank/DDBJ databases">
        <title>Luteimonas sp. YD-1 nov., isolated from acidic soil.</title>
        <authorList>
            <person name="Zhou J."/>
        </authorList>
    </citation>
    <scope>NUCLEOTIDE SEQUENCE [LARGE SCALE GENOMIC DNA]</scope>
    <source>
        <strain evidence="4 5">YD-1</strain>
    </source>
</reference>
<comment type="caution">
    <text evidence="4">The sequence shown here is derived from an EMBL/GenBank/DDBJ whole genome shotgun (WGS) entry which is preliminary data.</text>
</comment>
<dbReference type="PANTHER" id="PTHR46558">
    <property type="entry name" value="TRACRIPTIONAL REGULATORY PROTEIN-RELATED-RELATED"/>
    <property type="match status" value="1"/>
</dbReference>
<gene>
    <name evidence="4" type="ORF">FQY79_03310</name>
</gene>
<feature type="region of interest" description="Disordered" evidence="2">
    <location>
        <begin position="1"/>
        <end position="22"/>
    </location>
</feature>
<evidence type="ECO:0000256" key="1">
    <source>
        <dbReference type="ARBA" id="ARBA00023125"/>
    </source>
</evidence>
<dbReference type="Pfam" id="PF01381">
    <property type="entry name" value="HTH_3"/>
    <property type="match status" value="1"/>
</dbReference>
<dbReference type="PANTHER" id="PTHR46558:SF4">
    <property type="entry name" value="DNA-BIDING PHAGE PROTEIN"/>
    <property type="match status" value="1"/>
</dbReference>